<dbReference type="Proteomes" id="UP000245624">
    <property type="component" value="Unassembled WGS sequence"/>
</dbReference>
<dbReference type="PANTHER" id="PTHR37294">
    <property type="entry name" value="3'-5' EXORIBONUCLEASE YHAM"/>
    <property type="match status" value="1"/>
</dbReference>
<protein>
    <submittedName>
        <fullName evidence="2">Hydrolase</fullName>
    </submittedName>
</protein>
<evidence type="ECO:0000313" key="3">
    <source>
        <dbReference type="Proteomes" id="UP000245624"/>
    </source>
</evidence>
<dbReference type="PANTHER" id="PTHR37294:SF1">
    <property type="entry name" value="3'-5' EXORIBONUCLEASE YHAM"/>
    <property type="match status" value="1"/>
</dbReference>
<keyword evidence="1 2" id="KW-0378">Hydrolase</keyword>
<organism evidence="2 3">
    <name type="scientific">Gracilibacillus dipsosauri</name>
    <dbReference type="NCBI Taxonomy" id="178340"/>
    <lineage>
        <taxon>Bacteria</taxon>
        <taxon>Bacillati</taxon>
        <taxon>Bacillota</taxon>
        <taxon>Bacilli</taxon>
        <taxon>Bacillales</taxon>
        <taxon>Bacillaceae</taxon>
        <taxon>Gracilibacillus</taxon>
    </lineage>
</organism>
<comment type="caution">
    <text evidence="2">The sequence shown here is derived from an EMBL/GenBank/DDBJ whole genome shotgun (WGS) entry which is preliminary data.</text>
</comment>
<evidence type="ECO:0000313" key="2">
    <source>
        <dbReference type="EMBL" id="PWU66766.1"/>
    </source>
</evidence>
<dbReference type="AlphaFoldDB" id="A0A317KTY2"/>
<dbReference type="InterPro" id="IPR012340">
    <property type="entry name" value="NA-bd_OB-fold"/>
</dbReference>
<dbReference type="Gene3D" id="1.10.3210.10">
    <property type="entry name" value="Hypothetical protein af1432"/>
    <property type="match status" value="1"/>
</dbReference>
<dbReference type="SUPFAM" id="SSF109604">
    <property type="entry name" value="HD-domain/PDEase-like"/>
    <property type="match status" value="1"/>
</dbReference>
<name>A0A317KTY2_9BACI</name>
<dbReference type="InterPro" id="IPR003607">
    <property type="entry name" value="HD/PDEase_dom"/>
</dbReference>
<accession>A0A317KTY2</accession>
<gene>
    <name evidence="2" type="ORF">DLJ74_17995</name>
</gene>
<dbReference type="InterPro" id="IPR050798">
    <property type="entry name" value="YhaM_exoribonuc/phosphodiest"/>
</dbReference>
<reference evidence="2 3" key="1">
    <citation type="submission" date="2018-05" db="EMBL/GenBank/DDBJ databases">
        <title>Genomic analysis of Gracilibacillus dipsosauri DD1 reveals novel features of a salt-tolerant amylase.</title>
        <authorList>
            <person name="Deutch C.E."/>
            <person name="Yang S."/>
        </authorList>
    </citation>
    <scope>NUCLEOTIDE SEQUENCE [LARGE SCALE GENOMIC DNA]</scope>
    <source>
        <strain evidence="2 3">DD1</strain>
    </source>
</reference>
<dbReference type="Gene3D" id="2.40.50.140">
    <property type="entry name" value="Nucleic acid-binding proteins"/>
    <property type="match status" value="1"/>
</dbReference>
<dbReference type="RefSeq" id="WP_054861339.1">
    <property type="nucleotide sequence ID" value="NZ_JAJUIE010000018.1"/>
</dbReference>
<dbReference type="CDD" id="cd00077">
    <property type="entry name" value="HDc"/>
    <property type="match status" value="1"/>
</dbReference>
<dbReference type="GO" id="GO:0031125">
    <property type="term" value="P:rRNA 3'-end processing"/>
    <property type="evidence" value="ECO:0007669"/>
    <property type="project" value="TreeGrafter"/>
</dbReference>
<dbReference type="GO" id="GO:0016787">
    <property type="term" value="F:hydrolase activity"/>
    <property type="evidence" value="ECO:0007669"/>
    <property type="project" value="UniProtKB-KW"/>
</dbReference>
<keyword evidence="3" id="KW-1185">Reference proteome</keyword>
<sequence>MTQLTYFYDMIPIQYEVSDELAAHITSTFSLPPLPEETASFDLNQSKKGTTITTRVLLNEFEIRQTKTKKSFLKITFSNQAGNIPAKMWDNNGAVLNTIPLLEKEAIFDIHAQVDEFNGYKSLTINSLAPCQDQIDPFQLLAYTKQDLSQLRLELFAYLYELKEPFQQISIQAMEQLWDAFRLSPAAKGHHHNYLGGLLKHTVGLMRFCRYIVLQEENPFKAVMKLINKIETQYKLEIWDSLKSDDQVSSFVWKDTIDHLYHMLQGMTAHKFDDVHYDALITSILFHDIGKLMEYDYAGKSLDIFRYLYPTAHFAENDTRKQAGITMDPLGVLIGHIPYGVLLLTKIIEEKKISISMEEIHLMSHCILCHHGLPEWGSAVRKPLNLEGYIIHIVDYLDSRYENTETFDQK</sequence>
<proteinExistence type="predicted"/>
<dbReference type="OrthoDB" id="9778453at2"/>
<dbReference type="EMBL" id="QGTD01000020">
    <property type="protein sequence ID" value="PWU66766.1"/>
    <property type="molecule type" value="Genomic_DNA"/>
</dbReference>
<evidence type="ECO:0000256" key="1">
    <source>
        <dbReference type="ARBA" id="ARBA00022801"/>
    </source>
</evidence>